<evidence type="ECO:0000256" key="1">
    <source>
        <dbReference type="SAM" id="Phobius"/>
    </source>
</evidence>
<sequence length="69" mass="7980">MKLKDLNKNKAFWLIKKTLIASVLMLVADYCFLSQSLDISAYTFALIYGVLSTVWEFYFPAYGKSKNEE</sequence>
<dbReference type="EMBL" id="QFLI01000001">
    <property type="protein sequence ID" value="PXY03223.1"/>
    <property type="molecule type" value="Genomic_DNA"/>
</dbReference>
<proteinExistence type="predicted"/>
<evidence type="ECO:0000313" key="2">
    <source>
        <dbReference type="EMBL" id="PXY03223.1"/>
    </source>
</evidence>
<dbReference type="AlphaFoldDB" id="A0A2V4A4N4"/>
<name>A0A2V4A4N4_9BACT</name>
<feature type="transmembrane region" description="Helical" evidence="1">
    <location>
        <begin position="12"/>
        <end position="33"/>
    </location>
</feature>
<reference evidence="2 3" key="1">
    <citation type="submission" date="2018-05" db="EMBL/GenBank/DDBJ databases">
        <title>Marinifilum breve JC075T sp. nov., a marine bacterium isolated from Yongle Blue Hole in the South China Sea.</title>
        <authorList>
            <person name="Fu T."/>
        </authorList>
    </citation>
    <scope>NUCLEOTIDE SEQUENCE [LARGE SCALE GENOMIC DNA]</scope>
    <source>
        <strain evidence="2 3">JC075</strain>
    </source>
</reference>
<evidence type="ECO:0000313" key="3">
    <source>
        <dbReference type="Proteomes" id="UP000248079"/>
    </source>
</evidence>
<protein>
    <submittedName>
        <fullName evidence="2">Uncharacterized protein</fullName>
    </submittedName>
</protein>
<keyword evidence="3" id="KW-1185">Reference proteome</keyword>
<keyword evidence="1" id="KW-0812">Transmembrane</keyword>
<keyword evidence="1" id="KW-0472">Membrane</keyword>
<dbReference type="RefSeq" id="WP_110359378.1">
    <property type="nucleotide sequence ID" value="NZ_QFLI01000001.1"/>
</dbReference>
<feature type="transmembrane region" description="Helical" evidence="1">
    <location>
        <begin position="39"/>
        <end position="59"/>
    </location>
</feature>
<comment type="caution">
    <text evidence="2">The sequence shown here is derived from an EMBL/GenBank/DDBJ whole genome shotgun (WGS) entry which is preliminary data.</text>
</comment>
<accession>A0A2V4A4N4</accession>
<organism evidence="2 3">
    <name type="scientific">Marinifilum breve</name>
    <dbReference type="NCBI Taxonomy" id="2184082"/>
    <lineage>
        <taxon>Bacteria</taxon>
        <taxon>Pseudomonadati</taxon>
        <taxon>Bacteroidota</taxon>
        <taxon>Bacteroidia</taxon>
        <taxon>Marinilabiliales</taxon>
        <taxon>Marinifilaceae</taxon>
    </lineage>
</organism>
<gene>
    <name evidence="2" type="ORF">DF185_03830</name>
</gene>
<keyword evidence="1" id="KW-1133">Transmembrane helix</keyword>
<dbReference type="Proteomes" id="UP000248079">
    <property type="component" value="Unassembled WGS sequence"/>
</dbReference>